<reference evidence="5 6" key="1">
    <citation type="submission" date="2019-10" db="EMBL/GenBank/DDBJ databases">
        <title>Bifidobacterium from non-human primates.</title>
        <authorList>
            <person name="Modesto M."/>
        </authorList>
    </citation>
    <scope>NUCLEOTIDE SEQUENCE [LARGE SCALE GENOMIC DNA]</scope>
    <source>
        <strain evidence="5 6">TRE17</strain>
    </source>
</reference>
<gene>
    <name evidence="5" type="ORF">GFD25_05205</name>
</gene>
<dbReference type="PANTHER" id="PTHR42919">
    <property type="entry name" value="N-ALPHA-ACETYLTRANSFERASE"/>
    <property type="match status" value="1"/>
</dbReference>
<feature type="domain" description="N-acetyltransferase" evidence="4">
    <location>
        <begin position="28"/>
        <end position="184"/>
    </location>
</feature>
<dbReference type="Gene3D" id="3.40.630.30">
    <property type="match status" value="1"/>
</dbReference>
<dbReference type="PANTHER" id="PTHR42919:SF8">
    <property type="entry name" value="N-ALPHA-ACETYLTRANSFERASE 50"/>
    <property type="match status" value="1"/>
</dbReference>
<sequence>MSNEPDDVTNEIAGNGDNDETQSAAAGVHIRRAAPRDIPQLHKLLREVLEVHHRGRPDLFNTGVTKYTDDELAGILADDETPVFGMFAADDATLYGYAFCIFERHENSHILTDITTLYIDDICVDESARGRHVGTALYRHVLDFARESGCYNVTLNVWSCNPGAQAFYERMGLKPYKIGMEQIL</sequence>
<evidence type="ECO:0000313" key="6">
    <source>
        <dbReference type="Proteomes" id="UP000469194"/>
    </source>
</evidence>
<dbReference type="InterPro" id="IPR000182">
    <property type="entry name" value="GNAT_dom"/>
</dbReference>
<dbReference type="Pfam" id="PF00583">
    <property type="entry name" value="Acetyltransf_1"/>
    <property type="match status" value="1"/>
</dbReference>
<dbReference type="AlphaFoldDB" id="A0A6N9Z5I4"/>
<comment type="caution">
    <text evidence="5">The sequence shown here is derived from an EMBL/GenBank/DDBJ whole genome shotgun (WGS) entry which is preliminary data.</text>
</comment>
<dbReference type="InterPro" id="IPR016181">
    <property type="entry name" value="Acyl_CoA_acyltransferase"/>
</dbReference>
<protein>
    <submittedName>
        <fullName evidence="5">GNAT family N-acetyltransferase</fullName>
    </submittedName>
</protein>
<evidence type="ECO:0000256" key="3">
    <source>
        <dbReference type="SAM" id="MobiDB-lite"/>
    </source>
</evidence>
<dbReference type="SUPFAM" id="SSF55729">
    <property type="entry name" value="Acyl-CoA N-acyltransferases (Nat)"/>
    <property type="match status" value="1"/>
</dbReference>
<keyword evidence="6" id="KW-1185">Reference proteome</keyword>
<organism evidence="5 6">
    <name type="scientific">Bifidobacterium aerophilum</name>
    <dbReference type="NCBI Taxonomy" id="1798155"/>
    <lineage>
        <taxon>Bacteria</taxon>
        <taxon>Bacillati</taxon>
        <taxon>Actinomycetota</taxon>
        <taxon>Actinomycetes</taxon>
        <taxon>Bifidobacteriales</taxon>
        <taxon>Bifidobacteriaceae</taxon>
        <taxon>Bifidobacterium</taxon>
    </lineage>
</organism>
<dbReference type="Proteomes" id="UP000469194">
    <property type="component" value="Unassembled WGS sequence"/>
</dbReference>
<dbReference type="EMBL" id="WHZW01000008">
    <property type="protein sequence ID" value="NEG89395.1"/>
    <property type="molecule type" value="Genomic_DNA"/>
</dbReference>
<feature type="region of interest" description="Disordered" evidence="3">
    <location>
        <begin position="1"/>
        <end position="23"/>
    </location>
</feature>
<evidence type="ECO:0000259" key="4">
    <source>
        <dbReference type="PROSITE" id="PS51186"/>
    </source>
</evidence>
<keyword evidence="1 5" id="KW-0808">Transferase</keyword>
<evidence type="ECO:0000256" key="1">
    <source>
        <dbReference type="ARBA" id="ARBA00022679"/>
    </source>
</evidence>
<keyword evidence="2" id="KW-0012">Acyltransferase</keyword>
<dbReference type="PROSITE" id="PS51186">
    <property type="entry name" value="GNAT"/>
    <property type="match status" value="1"/>
</dbReference>
<dbReference type="CDD" id="cd04301">
    <property type="entry name" value="NAT_SF"/>
    <property type="match status" value="1"/>
</dbReference>
<evidence type="ECO:0000256" key="2">
    <source>
        <dbReference type="ARBA" id="ARBA00023315"/>
    </source>
</evidence>
<dbReference type="GO" id="GO:0016747">
    <property type="term" value="F:acyltransferase activity, transferring groups other than amino-acyl groups"/>
    <property type="evidence" value="ECO:0007669"/>
    <property type="project" value="InterPro"/>
</dbReference>
<proteinExistence type="predicted"/>
<dbReference type="InterPro" id="IPR051556">
    <property type="entry name" value="N-term/lysine_N-AcTrnsfr"/>
</dbReference>
<accession>A0A6N9Z5I4</accession>
<name>A0A6N9Z5I4_9BIFI</name>
<evidence type="ECO:0000313" key="5">
    <source>
        <dbReference type="EMBL" id="NEG89395.1"/>
    </source>
</evidence>